<keyword evidence="11" id="KW-1133">Transmembrane helix</keyword>
<evidence type="ECO:0000256" key="3">
    <source>
        <dbReference type="ARBA" id="ARBA00022801"/>
    </source>
</evidence>
<dbReference type="PANTHER" id="PTHR21581">
    <property type="entry name" value="D-ALANYL-D-ALANINE CARBOXYPEPTIDASE"/>
    <property type="match status" value="1"/>
</dbReference>
<gene>
    <name evidence="13" type="ORF">HMPREF9625_01612</name>
</gene>
<feature type="domain" description="Peptidase S11 D-alanyl-D-alanine carboxypeptidase A N-terminal" evidence="12">
    <location>
        <begin position="47"/>
        <end position="285"/>
    </location>
</feature>
<dbReference type="GO" id="GO:0006508">
    <property type="term" value="P:proteolysis"/>
    <property type="evidence" value="ECO:0007669"/>
    <property type="project" value="InterPro"/>
</dbReference>
<dbReference type="PATRIC" id="fig|796943.3.peg.2075"/>
<dbReference type="InterPro" id="IPR012338">
    <property type="entry name" value="Beta-lactam/transpept-like"/>
</dbReference>
<sequence>MLRLFKKVKKQKRFRFASISVFLVLILILSLFTPILSFADSWPSCPEAIEAEGAVLLDANSGTVLYAKNEHNKYFPASITKVLTAIVVLENVENLETKISFSSAATKDNLEVNSTVIGAVPGDKLSVRDCLYCLLLHSANDCANALAEYVAGSNAKFAEMMNEKAKEIGCTDSHFTNPSGLNNEEHYTSAMDMAKILQYAIRNPIFLQIDATQAYTHAPISKYPDAEAKENTIYAHHKMMRKSYKEYYEGVFAGKTGYTMLAGNTLLTACKRGDTTLICAILNGHNTQYKDTKKLFDFGFSCFNSYPVEKNDNRLLALENKWNVDGIPLSKALHFTIGSTDQVCLPKEIPFQDVASELSYDLTEEEKEEGKVAKLVYHFEDRTVGTAYIYLEDEESSKDKSSLSQTSLKKEESIPKRISVELKKEEKSTEETVDSSTERQSNAPVIFDKKAGKIIIQKPILNLLKILLALSVLVVLGFIGVYLFQRREELYRARRRKRMLKHTKDLSRDQKARRDLLLEKKRREKKNRN</sequence>
<dbReference type="Gene3D" id="3.40.710.10">
    <property type="entry name" value="DD-peptidase/beta-lactamase superfamily"/>
    <property type="match status" value="1"/>
</dbReference>
<dbReference type="Proteomes" id="UP000018461">
    <property type="component" value="Unassembled WGS sequence"/>
</dbReference>
<keyword evidence="11" id="KW-0472">Membrane</keyword>
<evidence type="ECO:0000256" key="4">
    <source>
        <dbReference type="ARBA" id="ARBA00022960"/>
    </source>
</evidence>
<dbReference type="AlphaFoldDB" id="G9WQH9"/>
<dbReference type="Pfam" id="PF00768">
    <property type="entry name" value="Peptidase_S11"/>
    <property type="match status" value="1"/>
</dbReference>
<evidence type="ECO:0000256" key="8">
    <source>
        <dbReference type="PIRSR" id="PIRSR618044-2"/>
    </source>
</evidence>
<evidence type="ECO:0000256" key="6">
    <source>
        <dbReference type="ARBA" id="ARBA00023316"/>
    </source>
</evidence>
<evidence type="ECO:0000313" key="14">
    <source>
        <dbReference type="Proteomes" id="UP000018461"/>
    </source>
</evidence>
<keyword evidence="3" id="KW-0378">Hydrolase</keyword>
<evidence type="ECO:0000256" key="10">
    <source>
        <dbReference type="SAM" id="MobiDB-lite"/>
    </source>
</evidence>
<dbReference type="InterPro" id="IPR018044">
    <property type="entry name" value="Peptidase_S11"/>
</dbReference>
<comment type="caution">
    <text evidence="13">The sequence shown here is derived from an EMBL/GenBank/DDBJ whole genome shotgun (WGS) entry which is preliminary data.</text>
</comment>
<dbReference type="GO" id="GO:0071555">
    <property type="term" value="P:cell wall organization"/>
    <property type="evidence" value="ECO:0007669"/>
    <property type="project" value="UniProtKB-KW"/>
</dbReference>
<name>G9WQH9_9FIRM</name>
<feature type="active site" evidence="7">
    <location>
        <position position="138"/>
    </location>
</feature>
<feature type="transmembrane region" description="Helical" evidence="11">
    <location>
        <begin position="463"/>
        <end position="484"/>
    </location>
</feature>
<dbReference type="SUPFAM" id="SSF56601">
    <property type="entry name" value="beta-lactamase/transpeptidase-like"/>
    <property type="match status" value="1"/>
</dbReference>
<organism evidence="13 14">
    <name type="scientific">Oribacterium parvum ACB1</name>
    <dbReference type="NCBI Taxonomy" id="796943"/>
    <lineage>
        <taxon>Bacteria</taxon>
        <taxon>Bacillati</taxon>
        <taxon>Bacillota</taxon>
        <taxon>Clostridia</taxon>
        <taxon>Lachnospirales</taxon>
        <taxon>Lachnospiraceae</taxon>
        <taxon>Oribacterium</taxon>
    </lineage>
</organism>
<keyword evidence="5" id="KW-0573">Peptidoglycan synthesis</keyword>
<proteinExistence type="inferred from homology"/>
<dbReference type="EMBL" id="AFZC02000002">
    <property type="protein sequence ID" value="EHL09639.1"/>
    <property type="molecule type" value="Genomic_DNA"/>
</dbReference>
<reference evidence="13" key="2">
    <citation type="submission" date="2013-03" db="EMBL/GenBank/DDBJ databases">
        <title>The Genome Sequence of Oribacterium sp. ACB1.</title>
        <authorList>
            <consortium name="The Broad Institute Genomics Platform"/>
            <consortium name="The Broad Institute Genome Sequencing Center for Infectious Disease"/>
            <person name="Earl A."/>
            <person name="Ward D."/>
            <person name="Feldgarden M."/>
            <person name="Gevers D."/>
            <person name="Sizova M."/>
            <person name="Hazen A."/>
            <person name="Epstein S."/>
            <person name="Walker B."/>
            <person name="Young S."/>
            <person name="Zeng Q."/>
            <person name="Gargeya S."/>
            <person name="Fitzgerald M."/>
            <person name="Haas B."/>
            <person name="Abouelleil A."/>
            <person name="Allen A.W."/>
            <person name="Alvarado L."/>
            <person name="Arachchi H.M."/>
            <person name="Berlin A.M."/>
            <person name="Chapman S.B."/>
            <person name="Gainer-Dewar J."/>
            <person name="Goldberg J."/>
            <person name="Griggs A."/>
            <person name="Gujja S."/>
            <person name="Hansen M."/>
            <person name="Howarth C."/>
            <person name="Imamovic A."/>
            <person name="Ireland A."/>
            <person name="Larimer J."/>
            <person name="McCowan C."/>
            <person name="Murphy C."/>
            <person name="Pearson M."/>
            <person name="Poon T.W."/>
            <person name="Priest M."/>
            <person name="Roberts A."/>
            <person name="Saif S."/>
            <person name="Shea T."/>
            <person name="Sisk P."/>
            <person name="Sykes S."/>
            <person name="Wortman J."/>
            <person name="Nusbaum C."/>
            <person name="Birren B."/>
        </authorList>
    </citation>
    <scope>NUCLEOTIDE SEQUENCE [LARGE SCALE GENOMIC DNA]</scope>
    <source>
        <strain evidence="13">ACB1</strain>
    </source>
</reference>
<dbReference type="InterPro" id="IPR001967">
    <property type="entry name" value="Peptidase_S11_N"/>
</dbReference>
<evidence type="ECO:0000256" key="1">
    <source>
        <dbReference type="ARBA" id="ARBA00007164"/>
    </source>
</evidence>
<evidence type="ECO:0000259" key="12">
    <source>
        <dbReference type="Pfam" id="PF00768"/>
    </source>
</evidence>
<evidence type="ECO:0000256" key="2">
    <source>
        <dbReference type="ARBA" id="ARBA00022729"/>
    </source>
</evidence>
<feature type="region of interest" description="Disordered" evidence="10">
    <location>
        <begin position="420"/>
        <end position="440"/>
    </location>
</feature>
<dbReference type="GO" id="GO:0009252">
    <property type="term" value="P:peptidoglycan biosynthetic process"/>
    <property type="evidence" value="ECO:0007669"/>
    <property type="project" value="UniProtKB-KW"/>
</dbReference>
<evidence type="ECO:0000256" key="5">
    <source>
        <dbReference type="ARBA" id="ARBA00022984"/>
    </source>
</evidence>
<evidence type="ECO:0000256" key="11">
    <source>
        <dbReference type="SAM" id="Phobius"/>
    </source>
</evidence>
<keyword evidence="2" id="KW-0732">Signal</keyword>
<dbReference type="HOGENOM" id="CLU_027070_7_1_9"/>
<feature type="binding site" evidence="8">
    <location>
        <position position="255"/>
    </location>
    <ligand>
        <name>substrate</name>
    </ligand>
</feature>
<keyword evidence="11" id="KW-0812">Transmembrane</keyword>
<dbReference type="STRING" id="796943.HMPREF9625_01612"/>
<feature type="active site" description="Acyl-ester intermediate" evidence="7">
    <location>
        <position position="78"/>
    </location>
</feature>
<feature type="compositionally biased region" description="Basic and acidic residues" evidence="10">
    <location>
        <begin position="420"/>
        <end position="430"/>
    </location>
</feature>
<dbReference type="PRINTS" id="PR00725">
    <property type="entry name" value="DADACBPTASE1"/>
</dbReference>
<evidence type="ECO:0000256" key="7">
    <source>
        <dbReference type="PIRSR" id="PIRSR618044-1"/>
    </source>
</evidence>
<accession>G9WQH9</accession>
<evidence type="ECO:0000256" key="9">
    <source>
        <dbReference type="RuleBase" id="RU004016"/>
    </source>
</evidence>
<keyword evidence="4" id="KW-0133">Cell shape</keyword>
<keyword evidence="6" id="KW-0961">Cell wall biogenesis/degradation</keyword>
<dbReference type="GO" id="GO:0008360">
    <property type="term" value="P:regulation of cell shape"/>
    <property type="evidence" value="ECO:0007669"/>
    <property type="project" value="UniProtKB-KW"/>
</dbReference>
<reference evidence="13" key="1">
    <citation type="submission" date="2011-08" db="EMBL/GenBank/DDBJ databases">
        <authorList>
            <consortium name="The Broad Institute Genome Sequencing Platform"/>
            <person name="Earl A."/>
            <person name="Ward D."/>
            <person name="Feldgarden M."/>
            <person name="Gevers D."/>
            <person name="Sizova M."/>
            <person name="Hazen A."/>
            <person name="Epstein S."/>
            <person name="Young S.K."/>
            <person name="Zeng Q."/>
            <person name="Gargeya S."/>
            <person name="Fitzgerald M."/>
            <person name="Haas B."/>
            <person name="Abouelleil A."/>
            <person name="Alvarado L."/>
            <person name="Arachchi H.M."/>
            <person name="Berlin A."/>
            <person name="Brown A."/>
            <person name="Chapman S.B."/>
            <person name="Chen Z."/>
            <person name="Dunbar C."/>
            <person name="Freedman E."/>
            <person name="Gearin G."/>
            <person name="Gellesch M."/>
            <person name="Goldberg J."/>
            <person name="Griggs A."/>
            <person name="Gujja S."/>
            <person name="Heiman D."/>
            <person name="Howarth C."/>
            <person name="Larson L."/>
            <person name="Lui A."/>
            <person name="MacDonald P.J.P."/>
            <person name="Montmayeur A."/>
            <person name="Murphy C."/>
            <person name="Neiman D."/>
            <person name="Pearson M."/>
            <person name="Priest M."/>
            <person name="Roberts A."/>
            <person name="Saif S."/>
            <person name="Shea T."/>
            <person name="Shenoy N."/>
            <person name="Sisk P."/>
            <person name="Stolte C."/>
            <person name="Sykes S."/>
            <person name="Wortman J."/>
            <person name="Nusbaum C."/>
            <person name="Birren B."/>
        </authorList>
    </citation>
    <scope>NUCLEOTIDE SEQUENCE</scope>
    <source>
        <strain evidence="13">ACB1</strain>
    </source>
</reference>
<dbReference type="RefSeq" id="WP_009535452.1">
    <property type="nucleotide sequence ID" value="NZ_KE148312.1"/>
</dbReference>
<protein>
    <recommendedName>
        <fullName evidence="12">Peptidase S11 D-alanyl-D-alanine carboxypeptidase A N-terminal domain-containing protein</fullName>
    </recommendedName>
</protein>
<dbReference type="PANTHER" id="PTHR21581:SF6">
    <property type="entry name" value="TRAFFICKING PROTEIN PARTICLE COMPLEX SUBUNIT 12"/>
    <property type="match status" value="1"/>
</dbReference>
<keyword evidence="14" id="KW-1185">Reference proteome</keyword>
<evidence type="ECO:0000313" key="13">
    <source>
        <dbReference type="EMBL" id="EHL09639.1"/>
    </source>
</evidence>
<comment type="similarity">
    <text evidence="1 9">Belongs to the peptidase S11 family.</text>
</comment>
<feature type="active site" description="Proton acceptor" evidence="7">
    <location>
        <position position="81"/>
    </location>
</feature>
<dbReference type="GO" id="GO:0009002">
    <property type="term" value="F:serine-type D-Ala-D-Ala carboxypeptidase activity"/>
    <property type="evidence" value="ECO:0007669"/>
    <property type="project" value="InterPro"/>
</dbReference>